<accession>A0A4Y3UM32</accession>
<reference evidence="2 3" key="1">
    <citation type="submission" date="2019-06" db="EMBL/GenBank/DDBJ databases">
        <title>Sequencing the genomes of 1000 actinobacteria strains.</title>
        <authorList>
            <person name="Klenk H.-P."/>
        </authorList>
    </citation>
    <scope>NUCLEOTIDE SEQUENCE [LARGE SCALE GENOMIC DNA]</scope>
    <source>
        <strain evidence="2 3">DSM 20427</strain>
    </source>
</reference>
<dbReference type="SUPFAM" id="SSF53067">
    <property type="entry name" value="Actin-like ATPase domain"/>
    <property type="match status" value="1"/>
</dbReference>
<dbReference type="Pfam" id="PF11104">
    <property type="entry name" value="PilM_2"/>
    <property type="match status" value="1"/>
</dbReference>
<feature type="compositionally biased region" description="Basic and acidic residues" evidence="1">
    <location>
        <begin position="230"/>
        <end position="247"/>
    </location>
</feature>
<dbReference type="InterPro" id="IPR050696">
    <property type="entry name" value="FtsA/MreB"/>
</dbReference>
<gene>
    <name evidence="2" type="ORF">FHX68_0141</name>
</gene>
<dbReference type="PANTHER" id="PTHR32432">
    <property type="entry name" value="CELL DIVISION PROTEIN FTSA-RELATED"/>
    <property type="match status" value="1"/>
</dbReference>
<evidence type="ECO:0000313" key="2">
    <source>
        <dbReference type="EMBL" id="TQN00072.1"/>
    </source>
</evidence>
<dbReference type="InterPro" id="IPR043129">
    <property type="entry name" value="ATPase_NBD"/>
</dbReference>
<dbReference type="EMBL" id="VFPS01000001">
    <property type="protein sequence ID" value="TQN00072.1"/>
    <property type="molecule type" value="Genomic_DNA"/>
</dbReference>
<feature type="region of interest" description="Disordered" evidence="1">
    <location>
        <begin position="217"/>
        <end position="257"/>
    </location>
</feature>
<organism evidence="2 3">
    <name type="scientific">Microbacterium lacticum</name>
    <dbReference type="NCBI Taxonomy" id="33885"/>
    <lineage>
        <taxon>Bacteria</taxon>
        <taxon>Bacillati</taxon>
        <taxon>Actinomycetota</taxon>
        <taxon>Actinomycetes</taxon>
        <taxon>Micrococcales</taxon>
        <taxon>Microbacteriaceae</taxon>
        <taxon>Microbacterium</taxon>
    </lineage>
</organism>
<dbReference type="CDD" id="cd24049">
    <property type="entry name" value="ASKHA_NBD_PilM"/>
    <property type="match status" value="1"/>
</dbReference>
<dbReference type="Gene3D" id="3.30.420.40">
    <property type="match status" value="1"/>
</dbReference>
<feature type="compositionally biased region" description="Low complexity" evidence="1">
    <location>
        <begin position="248"/>
        <end position="257"/>
    </location>
</feature>
<comment type="caution">
    <text evidence="2">The sequence shown here is derived from an EMBL/GenBank/DDBJ whole genome shotgun (WGS) entry which is preliminary data.</text>
</comment>
<evidence type="ECO:0000313" key="3">
    <source>
        <dbReference type="Proteomes" id="UP000319804"/>
    </source>
</evidence>
<protein>
    <submittedName>
        <fullName evidence="2">Type IV pilus assembly protein PilM</fullName>
    </submittedName>
</protein>
<sequence>MQQEGLLVATVRSSLEGTVNAIERSGRSIDAIDFAGFSLLRLMPGPQRGTQAIINIGASSTTVVISTAGTPQFVRIVASGGDDITRSIERALGVGFVEAEKDKIARGLQGGAATPRDIDAETVLRENVAGLIDSIRNTFSFWATAHPHAPVSSVVLTGGGSRLGGLTLVLSRALDVPTIYGNPFAPFEVSPKLRDSGIDQWALELAAPLGLAIGAKTASKPGRKAARAAKTAERPAAKTSAKAERKAAALSAKGARK</sequence>
<dbReference type="AlphaFoldDB" id="A0A4Y3UM32"/>
<dbReference type="InterPro" id="IPR005883">
    <property type="entry name" value="PilM"/>
</dbReference>
<keyword evidence="3" id="KW-1185">Reference proteome</keyword>
<dbReference type="PANTHER" id="PTHR32432:SF3">
    <property type="entry name" value="ETHANOLAMINE UTILIZATION PROTEIN EUTJ"/>
    <property type="match status" value="1"/>
</dbReference>
<name>A0A4Y3UM32_9MICO</name>
<dbReference type="Proteomes" id="UP000319804">
    <property type="component" value="Unassembled WGS sequence"/>
</dbReference>
<evidence type="ECO:0000256" key="1">
    <source>
        <dbReference type="SAM" id="MobiDB-lite"/>
    </source>
</evidence>
<proteinExistence type="predicted"/>